<dbReference type="InterPro" id="IPR040504">
    <property type="entry name" value="TFIIF_beta_N"/>
</dbReference>
<comment type="caution">
    <text evidence="13">The sequence shown here is derived from an EMBL/GenBank/DDBJ whole genome shotgun (WGS) entry which is preliminary data.</text>
</comment>
<evidence type="ECO:0000259" key="12">
    <source>
        <dbReference type="Pfam" id="PF17683"/>
    </source>
</evidence>
<accession>A0AA39T2L9</accession>
<evidence type="ECO:0000256" key="5">
    <source>
        <dbReference type="ARBA" id="ARBA00023125"/>
    </source>
</evidence>
<evidence type="ECO:0000256" key="4">
    <source>
        <dbReference type="ARBA" id="ARBA00023015"/>
    </source>
</evidence>
<dbReference type="FunFam" id="1.10.10.10:FF:000035">
    <property type="entry name" value="General transcription factor IIF subunit 2"/>
    <property type="match status" value="1"/>
</dbReference>
<proteinExistence type="inferred from homology"/>
<dbReference type="AlphaFoldDB" id="A0AA39T2L9"/>
<feature type="compositionally biased region" description="Acidic residues" evidence="10">
    <location>
        <begin position="340"/>
        <end position="354"/>
    </location>
</feature>
<keyword evidence="14" id="KW-1185">Reference proteome</keyword>
<evidence type="ECO:0000256" key="9">
    <source>
        <dbReference type="ARBA" id="ARBA00081863"/>
    </source>
</evidence>
<evidence type="ECO:0000259" key="11">
    <source>
        <dbReference type="Pfam" id="PF02270"/>
    </source>
</evidence>
<feature type="region of interest" description="Disordered" evidence="10">
    <location>
        <begin position="1"/>
        <end position="28"/>
    </location>
</feature>
<sequence length="354" mass="40491">MAEPARIKPEPDADSPMADDEPEESADLGFYDKNIQNDTFGRLYLTRIPAYVWQAWSKLDDDAEIEIGRIRQWTEPDGNSKLQMLLRSDIEPHKNLPKEYNMEVADGYVENTFVFTEQDQPSYAAKNKERAAQLARGVPSQLLRQQQQKMQDSQPHERGKARQPYTRRGVPKRTTIAGTLKHEVVCTPLANAESDKYTKRVAKKAAEPAAKVRIMGRLPPNGGLNDAGQWMAFFKTQAPPTKAKKMDNKTARWSENVLIDAIVDCFAEHKYWAIKTFRARVHQPEAFIRECLEKIAVLHRSGTFAHHWSLKPEYQNLLETKNAKPKDDAADVKTDYNTGSDDEDEEDIRMEDVF</sequence>
<dbReference type="PANTHER" id="PTHR10445:SF0">
    <property type="entry name" value="GENERAL TRANSCRIPTION FACTOR IIF SUBUNIT 2"/>
    <property type="match status" value="1"/>
</dbReference>
<evidence type="ECO:0000256" key="7">
    <source>
        <dbReference type="ARBA" id="ARBA00023242"/>
    </source>
</evidence>
<evidence type="ECO:0000313" key="13">
    <source>
        <dbReference type="EMBL" id="KAK0613036.1"/>
    </source>
</evidence>
<reference evidence="13" key="1">
    <citation type="submission" date="2023-06" db="EMBL/GenBank/DDBJ databases">
        <title>Genome-scale phylogeny and comparative genomics of the fungal order Sordariales.</title>
        <authorList>
            <consortium name="Lawrence Berkeley National Laboratory"/>
            <person name="Hensen N."/>
            <person name="Bonometti L."/>
            <person name="Westerberg I."/>
            <person name="Brannstrom I.O."/>
            <person name="Guillou S."/>
            <person name="Cros-Aarteil S."/>
            <person name="Calhoun S."/>
            <person name="Haridas S."/>
            <person name="Kuo A."/>
            <person name="Mondo S."/>
            <person name="Pangilinan J."/>
            <person name="Riley R."/>
            <person name="LaButti K."/>
            <person name="Andreopoulos B."/>
            <person name="Lipzen A."/>
            <person name="Chen C."/>
            <person name="Yanf M."/>
            <person name="Daum C."/>
            <person name="Ng V."/>
            <person name="Clum A."/>
            <person name="Steindorff A."/>
            <person name="Ohm R."/>
            <person name="Martin F."/>
            <person name="Silar P."/>
            <person name="Natvig D."/>
            <person name="Lalanne C."/>
            <person name="Gautier V."/>
            <person name="Ament-velasquez S.L."/>
            <person name="Kruys A."/>
            <person name="Hutchinson M.I."/>
            <person name="Powell A.J."/>
            <person name="Barry K."/>
            <person name="Miller A.N."/>
            <person name="Grigoriev I.V."/>
            <person name="Debuchy R."/>
            <person name="Gladieux P."/>
            <person name="Thoren M.H."/>
            <person name="Johannesson H."/>
        </authorList>
    </citation>
    <scope>NUCLEOTIDE SEQUENCE</scope>
    <source>
        <strain evidence="13">SMH3391-2</strain>
    </source>
</reference>
<dbReference type="Pfam" id="PF17683">
    <property type="entry name" value="TFIIF_beta_N"/>
    <property type="match status" value="1"/>
</dbReference>
<keyword evidence="5" id="KW-0238">DNA-binding</keyword>
<dbReference type="EMBL" id="JAULSR010000008">
    <property type="protein sequence ID" value="KAK0613036.1"/>
    <property type="molecule type" value="Genomic_DNA"/>
</dbReference>
<dbReference type="Proteomes" id="UP001174934">
    <property type="component" value="Unassembled WGS sequence"/>
</dbReference>
<dbReference type="InterPro" id="IPR036388">
    <property type="entry name" value="WH-like_DNA-bd_sf"/>
</dbReference>
<feature type="region of interest" description="Disordered" evidence="10">
    <location>
        <begin position="319"/>
        <end position="354"/>
    </location>
</feature>
<name>A0AA39T2L9_9PEZI</name>
<dbReference type="Pfam" id="PF02270">
    <property type="entry name" value="TFIIF_beta"/>
    <property type="match status" value="1"/>
</dbReference>
<gene>
    <name evidence="13" type="ORF">B0T17DRAFT_593250</name>
</gene>
<feature type="region of interest" description="Disordered" evidence="10">
    <location>
        <begin position="136"/>
        <end position="167"/>
    </location>
</feature>
<dbReference type="GO" id="GO:0006367">
    <property type="term" value="P:transcription initiation at RNA polymerase II promoter"/>
    <property type="evidence" value="ECO:0007669"/>
    <property type="project" value="InterPro"/>
</dbReference>
<evidence type="ECO:0000256" key="10">
    <source>
        <dbReference type="SAM" id="MobiDB-lite"/>
    </source>
</evidence>
<dbReference type="PANTHER" id="PTHR10445">
    <property type="entry name" value="GENERAL TRANSCRIPTION FACTOR IIF SUBUNIT 2"/>
    <property type="match status" value="1"/>
</dbReference>
<comment type="similarity">
    <text evidence="2">Belongs to the TFIIF beta subunit family.</text>
</comment>
<evidence type="ECO:0000256" key="8">
    <source>
        <dbReference type="ARBA" id="ARBA00081473"/>
    </source>
</evidence>
<evidence type="ECO:0000256" key="1">
    <source>
        <dbReference type="ARBA" id="ARBA00004123"/>
    </source>
</evidence>
<keyword evidence="4" id="KW-0805">Transcription regulation</keyword>
<evidence type="ECO:0000313" key="14">
    <source>
        <dbReference type="Proteomes" id="UP001174934"/>
    </source>
</evidence>
<comment type="subcellular location">
    <subcellularLocation>
        <location evidence="1">Nucleus</location>
    </subcellularLocation>
</comment>
<dbReference type="SUPFAM" id="SSF50916">
    <property type="entry name" value="Rap30/74 interaction domains"/>
    <property type="match status" value="1"/>
</dbReference>
<dbReference type="SUPFAM" id="SSF46785">
    <property type="entry name" value="Winged helix' DNA-binding domain"/>
    <property type="match status" value="1"/>
</dbReference>
<dbReference type="InterPro" id="IPR036390">
    <property type="entry name" value="WH_DNA-bd_sf"/>
</dbReference>
<dbReference type="InterPro" id="IPR011039">
    <property type="entry name" value="TFIIF_interaction"/>
</dbReference>
<organism evidence="13 14">
    <name type="scientific">Bombardia bombarda</name>
    <dbReference type="NCBI Taxonomy" id="252184"/>
    <lineage>
        <taxon>Eukaryota</taxon>
        <taxon>Fungi</taxon>
        <taxon>Dikarya</taxon>
        <taxon>Ascomycota</taxon>
        <taxon>Pezizomycotina</taxon>
        <taxon>Sordariomycetes</taxon>
        <taxon>Sordariomycetidae</taxon>
        <taxon>Sordariales</taxon>
        <taxon>Lasiosphaeriaceae</taxon>
        <taxon>Bombardia</taxon>
    </lineage>
</organism>
<evidence type="ECO:0000256" key="2">
    <source>
        <dbReference type="ARBA" id="ARBA00009543"/>
    </source>
</evidence>
<evidence type="ECO:0000256" key="3">
    <source>
        <dbReference type="ARBA" id="ARBA00021453"/>
    </source>
</evidence>
<dbReference type="Gene3D" id="1.10.10.10">
    <property type="entry name" value="Winged helix-like DNA-binding domain superfamily/Winged helix DNA-binding domain"/>
    <property type="match status" value="1"/>
</dbReference>
<feature type="compositionally biased region" description="Low complexity" evidence="10">
    <location>
        <begin position="140"/>
        <end position="153"/>
    </location>
</feature>
<keyword evidence="7" id="KW-0539">Nucleus</keyword>
<dbReference type="GO" id="GO:0005674">
    <property type="term" value="C:transcription factor TFIIF complex"/>
    <property type="evidence" value="ECO:0007669"/>
    <property type="project" value="InterPro"/>
</dbReference>
<protein>
    <recommendedName>
        <fullName evidence="3">Transcription initiation factor IIF subunit beta</fullName>
    </recommendedName>
    <alternativeName>
        <fullName evidence="9">TFIIF medium subunit</fullName>
    </alternativeName>
    <alternativeName>
        <fullName evidence="8">TFIIF-beta</fullName>
    </alternativeName>
</protein>
<dbReference type="CDD" id="cd07980">
    <property type="entry name" value="TFIIF_beta"/>
    <property type="match status" value="1"/>
</dbReference>
<dbReference type="InterPro" id="IPR003196">
    <property type="entry name" value="TFIIF_beta"/>
</dbReference>
<feature type="compositionally biased region" description="Basic and acidic residues" evidence="10">
    <location>
        <begin position="321"/>
        <end position="334"/>
    </location>
</feature>
<feature type="domain" description="TFIIF beta subunit N-terminal" evidence="12">
    <location>
        <begin position="42"/>
        <end position="188"/>
    </location>
</feature>
<feature type="domain" description="TFIIF beta subunit HTH" evidence="11">
    <location>
        <begin position="251"/>
        <end position="315"/>
    </location>
</feature>
<keyword evidence="6" id="KW-0804">Transcription</keyword>
<evidence type="ECO:0000256" key="6">
    <source>
        <dbReference type="ARBA" id="ARBA00023163"/>
    </source>
</evidence>
<dbReference type="GO" id="GO:0003677">
    <property type="term" value="F:DNA binding"/>
    <property type="evidence" value="ECO:0007669"/>
    <property type="project" value="UniProtKB-KW"/>
</dbReference>
<feature type="compositionally biased region" description="Basic and acidic residues" evidence="10">
    <location>
        <begin position="1"/>
        <end position="11"/>
    </location>
</feature>
<dbReference type="InterPro" id="IPR040450">
    <property type="entry name" value="TFIIF_beta_HTH"/>
</dbReference>
<feature type="compositionally biased region" description="Acidic residues" evidence="10">
    <location>
        <begin position="17"/>
        <end position="26"/>
    </location>
</feature>